<geneLocation type="plasmid" evidence="2 3">
    <name>pAMI4</name>
</geneLocation>
<evidence type="ECO:0000313" key="2">
    <source>
        <dbReference type="EMBL" id="AGT11014.1"/>
    </source>
</evidence>
<dbReference type="Gene3D" id="2.40.70.10">
    <property type="entry name" value="Acid Proteases"/>
    <property type="match status" value="2"/>
</dbReference>
<dbReference type="eggNOG" id="ENOG502ZB5S">
    <property type="taxonomic scope" value="Bacteria"/>
</dbReference>
<sequence>MKLSTAVPITLLGVASTVIPSAAADLVLPITFDEYTIPSVSLEIEGEPSALTLDTGSGEGLHLRREVLDRLESVRFTGEMQRSSDMAGKVQENARFVIDELAVQGLTFREIRGVELAPWGITVQEDGQLPETPVLGLGFFEGQRVLIDYPSKELTVFDPSSDFLPNKETGWIEVPFRHSGEGLLLKAEIAGQASDMVLDTGATISFAVADRIASTAEAVPCKSIYASLEQEGCRLIPVKTAFGGQSASFHAFIIEDDSNFEAAGLLGGDFLNQHEVFMDFAGKRMFIRPDQGLND</sequence>
<organism evidence="2 3">
    <name type="scientific">Paracoccus aminophilus JCM 7686</name>
    <dbReference type="NCBI Taxonomy" id="1367847"/>
    <lineage>
        <taxon>Bacteria</taxon>
        <taxon>Pseudomonadati</taxon>
        <taxon>Pseudomonadota</taxon>
        <taxon>Alphaproteobacteria</taxon>
        <taxon>Rhodobacterales</taxon>
        <taxon>Paracoccaceae</taxon>
        <taxon>Paracoccus</taxon>
    </lineage>
</organism>
<proteinExistence type="predicted"/>
<gene>
    <name evidence="2" type="ORF">JCM7686_pAMI4p326</name>
</gene>
<dbReference type="PATRIC" id="fig|1367847.3.peg.3975"/>
<dbReference type="RefSeq" id="WP_020952498.1">
    <property type="nucleotide sequence ID" value="NC_022049.1"/>
</dbReference>
<dbReference type="InterPro" id="IPR021109">
    <property type="entry name" value="Peptidase_aspartic_dom_sf"/>
</dbReference>
<dbReference type="Proteomes" id="UP000015480">
    <property type="component" value="Plasmid pAMI4"/>
</dbReference>
<protein>
    <recommendedName>
        <fullName evidence="4">Peptidase A2 domain-containing protein</fullName>
    </recommendedName>
</protein>
<keyword evidence="3" id="KW-1185">Reference proteome</keyword>
<dbReference type="SUPFAM" id="SSF50630">
    <property type="entry name" value="Acid proteases"/>
    <property type="match status" value="1"/>
</dbReference>
<dbReference type="AlphaFoldDB" id="S5XU33"/>
<dbReference type="EMBL" id="CP006652">
    <property type="protein sequence ID" value="AGT11014.1"/>
    <property type="molecule type" value="Genomic_DNA"/>
</dbReference>
<name>S5XU33_PARAH</name>
<reference evidence="2 3" key="1">
    <citation type="journal article" date="2014" name="BMC Genomics">
        <title>Architecture and functions of a multipartite genome of the methylotrophic bacterium Paracoccus aminophilus JCM 7686, containing primary and secondary chromids.</title>
        <authorList>
            <person name="Dziewit L."/>
            <person name="Czarnecki J."/>
            <person name="Wibberg D."/>
            <person name="Radlinska M."/>
            <person name="Mrozek P."/>
            <person name="Szymczak M."/>
            <person name="Schluter A."/>
            <person name="Puhler A."/>
            <person name="Bartosik D."/>
        </authorList>
    </citation>
    <scope>NUCLEOTIDE SEQUENCE [LARGE SCALE GENOMIC DNA]</scope>
    <source>
        <strain evidence="2">JCM 7686</strain>
        <plasmid evidence="3">Plasmid pAMI4</plasmid>
    </source>
</reference>
<dbReference type="KEGG" id="pami:JCM7686_pAMI4p326"/>
<keyword evidence="2" id="KW-0614">Plasmid</keyword>
<dbReference type="HOGENOM" id="CLU_084724_0_0_5"/>
<dbReference type="Pfam" id="PF13650">
    <property type="entry name" value="Asp_protease_2"/>
    <property type="match status" value="1"/>
</dbReference>
<dbReference type="OrthoDB" id="107347at2"/>
<evidence type="ECO:0008006" key="4">
    <source>
        <dbReference type="Google" id="ProtNLM"/>
    </source>
</evidence>
<feature type="chain" id="PRO_5004534353" description="Peptidase A2 domain-containing protein" evidence="1">
    <location>
        <begin position="24"/>
        <end position="295"/>
    </location>
</feature>
<keyword evidence="1" id="KW-0732">Signal</keyword>
<evidence type="ECO:0000256" key="1">
    <source>
        <dbReference type="SAM" id="SignalP"/>
    </source>
</evidence>
<feature type="signal peptide" evidence="1">
    <location>
        <begin position="1"/>
        <end position="23"/>
    </location>
</feature>
<accession>S5XU33</accession>
<evidence type="ECO:0000313" key="3">
    <source>
        <dbReference type="Proteomes" id="UP000015480"/>
    </source>
</evidence>